<sequence length="152" mass="17221">MLPPRSMAQRNRAKWRNNYIDTVLRDRVCLLAQGVADKSIGADTHLRIGTHKLAELIDSERTRKGDIFKSDLSWVRILRKSRLQVTPQRVEICGGKKEDVGLDELGEGGKGVISKIGEFGREEAVMVEDFDFVSKVQEFPFCVFLSSHEEIC</sequence>
<reference evidence="1" key="2">
    <citation type="submission" date="2022-01" db="EMBL/GenBank/DDBJ databases">
        <authorList>
            <person name="Yamashiro T."/>
            <person name="Shiraishi A."/>
            <person name="Satake H."/>
            <person name="Nakayama K."/>
        </authorList>
    </citation>
    <scope>NUCLEOTIDE SEQUENCE</scope>
</reference>
<evidence type="ECO:0000313" key="1">
    <source>
        <dbReference type="EMBL" id="GJT94185.1"/>
    </source>
</evidence>
<name>A0ABQ5I3J2_9ASTR</name>
<comment type="caution">
    <text evidence="1">The sequence shown here is derived from an EMBL/GenBank/DDBJ whole genome shotgun (WGS) entry which is preliminary data.</text>
</comment>
<gene>
    <name evidence="1" type="ORF">Tco_1083030</name>
</gene>
<keyword evidence="2" id="KW-1185">Reference proteome</keyword>
<proteinExistence type="predicted"/>
<organism evidence="1 2">
    <name type="scientific">Tanacetum coccineum</name>
    <dbReference type="NCBI Taxonomy" id="301880"/>
    <lineage>
        <taxon>Eukaryota</taxon>
        <taxon>Viridiplantae</taxon>
        <taxon>Streptophyta</taxon>
        <taxon>Embryophyta</taxon>
        <taxon>Tracheophyta</taxon>
        <taxon>Spermatophyta</taxon>
        <taxon>Magnoliopsida</taxon>
        <taxon>eudicotyledons</taxon>
        <taxon>Gunneridae</taxon>
        <taxon>Pentapetalae</taxon>
        <taxon>asterids</taxon>
        <taxon>campanulids</taxon>
        <taxon>Asterales</taxon>
        <taxon>Asteraceae</taxon>
        <taxon>Asteroideae</taxon>
        <taxon>Anthemideae</taxon>
        <taxon>Anthemidinae</taxon>
        <taxon>Tanacetum</taxon>
    </lineage>
</organism>
<evidence type="ECO:0000313" key="2">
    <source>
        <dbReference type="Proteomes" id="UP001151760"/>
    </source>
</evidence>
<protein>
    <submittedName>
        <fullName evidence="1">Uncharacterized protein</fullName>
    </submittedName>
</protein>
<dbReference type="EMBL" id="BQNB010020271">
    <property type="protein sequence ID" value="GJT94185.1"/>
    <property type="molecule type" value="Genomic_DNA"/>
</dbReference>
<accession>A0ABQ5I3J2</accession>
<dbReference type="Proteomes" id="UP001151760">
    <property type="component" value="Unassembled WGS sequence"/>
</dbReference>
<reference evidence="1" key="1">
    <citation type="journal article" date="2022" name="Int. J. Mol. Sci.">
        <title>Draft Genome of Tanacetum Coccineum: Genomic Comparison of Closely Related Tanacetum-Family Plants.</title>
        <authorList>
            <person name="Yamashiro T."/>
            <person name="Shiraishi A."/>
            <person name="Nakayama K."/>
            <person name="Satake H."/>
        </authorList>
    </citation>
    <scope>NUCLEOTIDE SEQUENCE</scope>
</reference>